<dbReference type="InterPro" id="IPR036390">
    <property type="entry name" value="WH_DNA-bd_sf"/>
</dbReference>
<dbReference type="Gene3D" id="1.10.10.10">
    <property type="entry name" value="Winged helix-like DNA-binding domain superfamily/Winged helix DNA-binding domain"/>
    <property type="match status" value="1"/>
</dbReference>
<dbReference type="InterPro" id="IPR036388">
    <property type="entry name" value="WH-like_DNA-bd_sf"/>
</dbReference>
<dbReference type="CDD" id="cd00090">
    <property type="entry name" value="HTH_ARSR"/>
    <property type="match status" value="1"/>
</dbReference>
<proteinExistence type="predicted"/>
<dbReference type="RefSeq" id="WP_145082887.1">
    <property type="nucleotide sequence ID" value="NZ_VLKH01000004.1"/>
</dbReference>
<dbReference type="OrthoDB" id="9788770at2"/>
<evidence type="ECO:0000313" key="2">
    <source>
        <dbReference type="Proteomes" id="UP000315343"/>
    </source>
</evidence>
<organism evidence="1 2">
    <name type="scientific">Sedimentibacter saalensis</name>
    <dbReference type="NCBI Taxonomy" id="130788"/>
    <lineage>
        <taxon>Bacteria</taxon>
        <taxon>Bacillati</taxon>
        <taxon>Bacillota</taxon>
        <taxon>Tissierellia</taxon>
        <taxon>Sedimentibacter</taxon>
    </lineage>
</organism>
<dbReference type="SUPFAM" id="SSF46785">
    <property type="entry name" value="Winged helix' DNA-binding domain"/>
    <property type="match status" value="1"/>
</dbReference>
<accession>A0A562JCA6</accession>
<name>A0A562JCA6_9FIRM</name>
<sequence length="195" mass="22262">MVNDKIVIASDEDLKVVMSPIRQKIMKFMRVEGRPVTSKYIADNLNITPSSARHHIKLLEQLGIIETDHCEVINGITAKYLTITDKTISLGQSINDELSEERDILARNMIYETYNGFQDLIKYKRALLTDEFNKGNKLADILSGVVHLTEKEANELYDMVNNFINSHSKSTEASHPFEYALIAYRADLIENQVKE</sequence>
<dbReference type="Proteomes" id="UP000315343">
    <property type="component" value="Unassembled WGS sequence"/>
</dbReference>
<dbReference type="Pfam" id="PF12840">
    <property type="entry name" value="HTH_20"/>
    <property type="match status" value="1"/>
</dbReference>
<dbReference type="EMBL" id="VLKH01000004">
    <property type="protein sequence ID" value="TWH80763.1"/>
    <property type="molecule type" value="Genomic_DNA"/>
</dbReference>
<comment type="caution">
    <text evidence="1">The sequence shown here is derived from an EMBL/GenBank/DDBJ whole genome shotgun (WGS) entry which is preliminary data.</text>
</comment>
<protein>
    <submittedName>
        <fullName evidence="1">Helix-turn-helix protein</fullName>
    </submittedName>
</protein>
<dbReference type="AlphaFoldDB" id="A0A562JCA6"/>
<gene>
    <name evidence="1" type="ORF">LY60_02025</name>
</gene>
<evidence type="ECO:0000313" key="1">
    <source>
        <dbReference type="EMBL" id="TWH80763.1"/>
    </source>
</evidence>
<keyword evidence="2" id="KW-1185">Reference proteome</keyword>
<reference evidence="1 2" key="1">
    <citation type="submission" date="2019-07" db="EMBL/GenBank/DDBJ databases">
        <title>Genomic Encyclopedia of Type Strains, Phase I: the one thousand microbial genomes (KMG-I) project.</title>
        <authorList>
            <person name="Kyrpides N."/>
        </authorList>
    </citation>
    <scope>NUCLEOTIDE SEQUENCE [LARGE SCALE GENOMIC DNA]</scope>
    <source>
        <strain evidence="1 2">DSM 13558</strain>
    </source>
</reference>
<dbReference type="InterPro" id="IPR011991">
    <property type="entry name" value="ArsR-like_HTH"/>
</dbReference>